<evidence type="ECO:0000256" key="1">
    <source>
        <dbReference type="ARBA" id="ARBA00022723"/>
    </source>
</evidence>
<dbReference type="GO" id="GO:0016020">
    <property type="term" value="C:membrane"/>
    <property type="evidence" value="ECO:0007669"/>
    <property type="project" value="TreeGrafter"/>
</dbReference>
<protein>
    <recommendedName>
        <fullName evidence="5">NodB homology domain-containing protein</fullName>
    </recommendedName>
</protein>
<dbReference type="EMBL" id="NSJV01000381">
    <property type="protein sequence ID" value="PAU47333.1"/>
    <property type="molecule type" value="Genomic_DNA"/>
</dbReference>
<dbReference type="Proteomes" id="UP000218944">
    <property type="component" value="Unassembled WGS sequence"/>
</dbReference>
<feature type="domain" description="NodB homology" evidence="5">
    <location>
        <begin position="65"/>
        <end position="242"/>
    </location>
</feature>
<feature type="chain" id="PRO_5012945871" description="NodB homology domain-containing protein" evidence="4">
    <location>
        <begin position="46"/>
        <end position="258"/>
    </location>
</feature>
<evidence type="ECO:0000313" key="7">
    <source>
        <dbReference type="Proteomes" id="UP000218944"/>
    </source>
</evidence>
<dbReference type="SUPFAM" id="SSF88713">
    <property type="entry name" value="Glycoside hydrolase/deacetylase"/>
    <property type="match status" value="1"/>
</dbReference>
<keyword evidence="2" id="KW-0378">Hydrolase</keyword>
<evidence type="ECO:0000259" key="5">
    <source>
        <dbReference type="PROSITE" id="PS51677"/>
    </source>
</evidence>
<dbReference type="CDD" id="cd10917">
    <property type="entry name" value="CE4_NodB_like_6s_7s"/>
    <property type="match status" value="1"/>
</dbReference>
<dbReference type="GO" id="GO:0016810">
    <property type="term" value="F:hydrolase activity, acting on carbon-nitrogen (but not peptide) bonds"/>
    <property type="evidence" value="ECO:0007669"/>
    <property type="project" value="InterPro"/>
</dbReference>
<accession>A0A2A2D4G1</accession>
<dbReference type="InterPro" id="IPR011330">
    <property type="entry name" value="Glyco_hydro/deAcase_b/a-brl"/>
</dbReference>
<evidence type="ECO:0000256" key="2">
    <source>
        <dbReference type="ARBA" id="ARBA00022801"/>
    </source>
</evidence>
<gene>
    <name evidence="6" type="ORF">CK936_19330</name>
</gene>
<evidence type="ECO:0000256" key="4">
    <source>
        <dbReference type="SAM" id="SignalP"/>
    </source>
</evidence>
<keyword evidence="4" id="KW-0732">Signal</keyword>
<keyword evidence="7" id="KW-1185">Reference proteome</keyword>
<dbReference type="Gene3D" id="3.20.20.370">
    <property type="entry name" value="Glycoside hydrolase/deacetylase"/>
    <property type="match status" value="1"/>
</dbReference>
<sequence>MIGARRRPQEESRMPGSRRRARSRLAPALAALVLALVPTAVPVQAAAKPKAPAGYDHHRCGNTSGRVLLTLDDWSYGDDDRAVTVGRSLQRKGIRAAFFLVNSYASRYPKVAAALHAQGHWVGNHTWSHPHLRQLSEREARAEIRGGVDSTLLRPPYGDFGDRETRLAEELGYRICTWTVDTRDWEGPDGTFPGTAALRATVRDAPAADKRSGVVLGHLFSHFPEALPGIIDDLRDQGYRLCRNTGPTTRVIPYPLNC</sequence>
<name>A0A2A2D4G1_9ACTN</name>
<evidence type="ECO:0000256" key="3">
    <source>
        <dbReference type="SAM" id="MobiDB-lite"/>
    </source>
</evidence>
<dbReference type="Pfam" id="PF01522">
    <property type="entry name" value="Polysacc_deac_1"/>
    <property type="match status" value="1"/>
</dbReference>
<evidence type="ECO:0000313" key="6">
    <source>
        <dbReference type="EMBL" id="PAU47333.1"/>
    </source>
</evidence>
<dbReference type="InterPro" id="IPR002509">
    <property type="entry name" value="NODB_dom"/>
</dbReference>
<dbReference type="AlphaFoldDB" id="A0A2A2D4G1"/>
<feature type="signal peptide" evidence="4">
    <location>
        <begin position="1"/>
        <end position="45"/>
    </location>
</feature>
<dbReference type="InterPro" id="IPR050248">
    <property type="entry name" value="Polysacc_deacetylase_ArnD"/>
</dbReference>
<reference evidence="6 7" key="1">
    <citation type="submission" date="2017-08" db="EMBL/GenBank/DDBJ databases">
        <title>Genome sequence of Streptomyces albireticuli NRRL B-1670.</title>
        <authorList>
            <person name="Graham D.E."/>
            <person name="Mahan K.M."/>
            <person name="Klingeman D.M."/>
            <person name="Hettich R.L."/>
            <person name="Parry R.J."/>
            <person name="Spain J.C."/>
        </authorList>
    </citation>
    <scope>NUCLEOTIDE SEQUENCE [LARGE SCALE GENOMIC DNA]</scope>
    <source>
        <strain evidence="6 7">NRRL B-1670</strain>
    </source>
</reference>
<dbReference type="PANTHER" id="PTHR10587">
    <property type="entry name" value="GLYCOSYL TRANSFERASE-RELATED"/>
    <property type="match status" value="1"/>
</dbReference>
<keyword evidence="1" id="KW-0479">Metal-binding</keyword>
<comment type="caution">
    <text evidence="6">The sequence shown here is derived from an EMBL/GenBank/DDBJ whole genome shotgun (WGS) entry which is preliminary data.</text>
</comment>
<dbReference type="PROSITE" id="PS51677">
    <property type="entry name" value="NODB"/>
    <property type="match status" value="1"/>
</dbReference>
<dbReference type="PANTHER" id="PTHR10587:SF133">
    <property type="entry name" value="CHITIN DEACETYLASE 1-RELATED"/>
    <property type="match status" value="1"/>
</dbReference>
<proteinExistence type="predicted"/>
<dbReference type="GO" id="GO:0046872">
    <property type="term" value="F:metal ion binding"/>
    <property type="evidence" value="ECO:0007669"/>
    <property type="project" value="UniProtKB-KW"/>
</dbReference>
<dbReference type="GO" id="GO:0005975">
    <property type="term" value="P:carbohydrate metabolic process"/>
    <property type="evidence" value="ECO:0007669"/>
    <property type="project" value="InterPro"/>
</dbReference>
<feature type="region of interest" description="Disordered" evidence="3">
    <location>
        <begin position="1"/>
        <end position="21"/>
    </location>
</feature>
<organism evidence="6 7">
    <name type="scientific">Streptomyces albireticuli</name>
    <dbReference type="NCBI Taxonomy" id="1940"/>
    <lineage>
        <taxon>Bacteria</taxon>
        <taxon>Bacillati</taxon>
        <taxon>Actinomycetota</taxon>
        <taxon>Actinomycetes</taxon>
        <taxon>Kitasatosporales</taxon>
        <taxon>Streptomycetaceae</taxon>
        <taxon>Streptomyces</taxon>
    </lineage>
</organism>